<evidence type="ECO:0000256" key="2">
    <source>
        <dbReference type="ARBA" id="ARBA00022676"/>
    </source>
</evidence>
<dbReference type="InterPro" id="IPR029044">
    <property type="entry name" value="Nucleotide-diphossugar_trans"/>
</dbReference>
<dbReference type="AlphaFoldDB" id="A0A1F5ZJV6"/>
<keyword evidence="2" id="KW-0328">Glycosyltransferase</keyword>
<accession>A0A1F5ZJV6</accession>
<dbReference type="Gene3D" id="3.90.550.10">
    <property type="entry name" value="Spore Coat Polysaccharide Biosynthesis Protein SpsA, Chain A"/>
    <property type="match status" value="1"/>
</dbReference>
<dbReference type="GO" id="GO:0004582">
    <property type="term" value="F:dolichyl-phosphate beta-D-mannosyltransferase activity"/>
    <property type="evidence" value="ECO:0007669"/>
    <property type="project" value="InterPro"/>
</dbReference>
<organism evidence="5 6">
    <name type="scientific">Candidatus Gottesmanbacteria bacterium RIFCSPHIGHO2_02_FULL_39_11</name>
    <dbReference type="NCBI Taxonomy" id="1798382"/>
    <lineage>
        <taxon>Bacteria</taxon>
        <taxon>Candidatus Gottesmaniibacteriota</taxon>
    </lineage>
</organism>
<dbReference type="PANTHER" id="PTHR43398:SF1">
    <property type="entry name" value="DOLICHOL-PHOSPHATE MANNOSYLTRANSFERASE SUBUNIT 1"/>
    <property type="match status" value="1"/>
</dbReference>
<comment type="similarity">
    <text evidence="1">Belongs to the glycosyltransferase 2 family.</text>
</comment>
<dbReference type="Proteomes" id="UP000176923">
    <property type="component" value="Unassembled WGS sequence"/>
</dbReference>
<keyword evidence="3" id="KW-0808">Transferase</keyword>
<dbReference type="InterPro" id="IPR001173">
    <property type="entry name" value="Glyco_trans_2-like"/>
</dbReference>
<evidence type="ECO:0000313" key="5">
    <source>
        <dbReference type="EMBL" id="OGG12758.1"/>
    </source>
</evidence>
<dbReference type="InterPro" id="IPR039528">
    <property type="entry name" value="DPM1-like"/>
</dbReference>
<gene>
    <name evidence="5" type="ORF">A3D77_06905</name>
</gene>
<proteinExistence type="inferred from homology"/>
<evidence type="ECO:0000259" key="4">
    <source>
        <dbReference type="Pfam" id="PF00535"/>
    </source>
</evidence>
<dbReference type="Pfam" id="PF00535">
    <property type="entry name" value="Glycos_transf_2"/>
    <property type="match status" value="1"/>
</dbReference>
<dbReference type="STRING" id="1798382.A3D77_06905"/>
<feature type="domain" description="Glycosyltransferase 2-like" evidence="4">
    <location>
        <begin position="9"/>
        <end position="172"/>
    </location>
</feature>
<reference evidence="5 6" key="1">
    <citation type="journal article" date="2016" name="Nat. Commun.">
        <title>Thousands of microbial genomes shed light on interconnected biogeochemical processes in an aquifer system.</title>
        <authorList>
            <person name="Anantharaman K."/>
            <person name="Brown C.T."/>
            <person name="Hug L.A."/>
            <person name="Sharon I."/>
            <person name="Castelle C.J."/>
            <person name="Probst A.J."/>
            <person name="Thomas B.C."/>
            <person name="Singh A."/>
            <person name="Wilkins M.J."/>
            <person name="Karaoz U."/>
            <person name="Brodie E.L."/>
            <person name="Williams K.H."/>
            <person name="Hubbard S.S."/>
            <person name="Banfield J.F."/>
        </authorList>
    </citation>
    <scope>NUCLEOTIDE SEQUENCE [LARGE SCALE GENOMIC DNA]</scope>
</reference>
<evidence type="ECO:0000313" key="6">
    <source>
        <dbReference type="Proteomes" id="UP000176923"/>
    </source>
</evidence>
<name>A0A1F5ZJV6_9BACT</name>
<sequence>MDKIKILCVIPAYNEAGNLKPLTTHLIQNLKKITSSYRLFFIIQGNDKSKMEIRKLQKKYPKKIKADYFTRPLGIGMAYKTGFEKINKSTTHVLTMDADLNHDPKIIQSFFKNMKEKKSDIVVGSRFIEKGAFYDKRLWKRVISRCINLFLKVILDLPISDATSGYRLIKSETISAIRKMLKEKGYPAYLEFILISHKSGFRISEIPIIYTPRVWGKSKMNKIRTFKDYFFFLPRIPFIF</sequence>
<evidence type="ECO:0000256" key="3">
    <source>
        <dbReference type="ARBA" id="ARBA00022679"/>
    </source>
</evidence>
<comment type="caution">
    <text evidence="5">The sequence shown here is derived from an EMBL/GenBank/DDBJ whole genome shotgun (WGS) entry which is preliminary data.</text>
</comment>
<dbReference type="SUPFAM" id="SSF53448">
    <property type="entry name" value="Nucleotide-diphospho-sugar transferases"/>
    <property type="match status" value="1"/>
</dbReference>
<dbReference type="PANTHER" id="PTHR43398">
    <property type="entry name" value="DOLICHOL-PHOSPHATE MANNOSYLTRANSFERASE SUBUNIT 1"/>
    <property type="match status" value="1"/>
</dbReference>
<evidence type="ECO:0000256" key="1">
    <source>
        <dbReference type="ARBA" id="ARBA00006739"/>
    </source>
</evidence>
<dbReference type="EMBL" id="MFJL01000041">
    <property type="protein sequence ID" value="OGG12758.1"/>
    <property type="molecule type" value="Genomic_DNA"/>
</dbReference>
<protein>
    <recommendedName>
        <fullName evidence="4">Glycosyltransferase 2-like domain-containing protein</fullName>
    </recommendedName>
</protein>